<dbReference type="OrthoDB" id="9790710at2"/>
<dbReference type="STRING" id="551115.Aazo_4909"/>
<dbReference type="CAZy" id="GT94">
    <property type="family name" value="Glycosyltransferase Family 94"/>
</dbReference>
<dbReference type="eggNOG" id="COG0438">
    <property type="taxonomic scope" value="Bacteria"/>
</dbReference>
<proteinExistence type="predicted"/>
<protein>
    <submittedName>
        <fullName evidence="3">Glycosyl transferase group 1</fullName>
    </submittedName>
</protein>
<accession>D7DYG7</accession>
<dbReference type="GO" id="GO:0009103">
    <property type="term" value="P:lipopolysaccharide biosynthetic process"/>
    <property type="evidence" value="ECO:0007669"/>
    <property type="project" value="TreeGrafter"/>
</dbReference>
<sequence length="364" mass="41639">MSSAEELAVTLRVLMIPDYRTDNPYQTLLSKALENQGVKVLFPCGYRRVFPIYRAIKSKKQINILHLHWINPYFKGKNIFTKLIYALKLLIDIFLTKWAGVKIVWTYHNHISHDSQFIFSEKWLQRNLFKLADTIIVHHALSIEDIAQNFQVERLKFAVIPHGHYREIYGSLISQIEARKALGIPLDSRIYLNLGMLRPYKGLEHLLKVWSDNQAFLQASTLLIAGKALDEPYLHKLTQLAASAQGVILHADFVEDRKIHLYFSAADVVVLPFEKILTSGSLILAMSYNKPIIAPRTNSIVETLGSGDWLLYEFPDNEGLLKSLKASTEVDLNKLSDLVKNGCDKLSWDNIGIKTYQVYENVLD</sequence>
<dbReference type="GO" id="GO:0016757">
    <property type="term" value="F:glycosyltransferase activity"/>
    <property type="evidence" value="ECO:0007669"/>
    <property type="project" value="InterPro"/>
</dbReference>
<evidence type="ECO:0000313" key="3">
    <source>
        <dbReference type="EMBL" id="ADI66045.1"/>
    </source>
</evidence>
<dbReference type="InterPro" id="IPR001296">
    <property type="entry name" value="Glyco_trans_1"/>
</dbReference>
<dbReference type="AlphaFoldDB" id="D7DYG7"/>
<dbReference type="KEGG" id="naz:Aazo_4909"/>
<dbReference type="PANTHER" id="PTHR46401:SF2">
    <property type="entry name" value="GLYCOSYLTRANSFERASE WBBK-RELATED"/>
    <property type="match status" value="1"/>
</dbReference>
<dbReference type="RefSeq" id="WP_013193055.1">
    <property type="nucleotide sequence ID" value="NC_014248.1"/>
</dbReference>
<evidence type="ECO:0000313" key="4">
    <source>
        <dbReference type="Proteomes" id="UP000001511"/>
    </source>
</evidence>
<name>D7DYG7_NOSA0</name>
<dbReference type="Proteomes" id="UP000001511">
    <property type="component" value="Chromosome"/>
</dbReference>
<dbReference type="PANTHER" id="PTHR46401">
    <property type="entry name" value="GLYCOSYLTRANSFERASE WBBK-RELATED"/>
    <property type="match status" value="1"/>
</dbReference>
<dbReference type="SUPFAM" id="SSF53756">
    <property type="entry name" value="UDP-Glycosyltransferase/glycogen phosphorylase"/>
    <property type="match status" value="1"/>
</dbReference>
<gene>
    <name evidence="3" type="ordered locus">Aazo_4909</name>
</gene>
<keyword evidence="4" id="KW-1185">Reference proteome</keyword>
<dbReference type="HOGENOM" id="CLU_009583_6_0_3"/>
<dbReference type="Gene3D" id="3.40.50.2000">
    <property type="entry name" value="Glycogen Phosphorylase B"/>
    <property type="match status" value="2"/>
</dbReference>
<evidence type="ECO:0000259" key="2">
    <source>
        <dbReference type="Pfam" id="PF00534"/>
    </source>
</evidence>
<reference evidence="3 4" key="1">
    <citation type="journal article" date="2010" name="PLoS ONE">
        <title>Genome erosion in a nitrogen-fixing vertically transmitted endosymbiotic multicellular cyanobacterium.</title>
        <authorList>
            <person name="Ran L."/>
            <person name="Larsson J."/>
            <person name="Vigil-Stenman T."/>
            <person name="Nylander J.A."/>
            <person name="Ininbergs K."/>
            <person name="Zheng W.W."/>
            <person name="Lapidus A."/>
            <person name="Lowry S."/>
            <person name="Haselkorn R."/>
            <person name="Bergman B."/>
        </authorList>
    </citation>
    <scope>NUCLEOTIDE SEQUENCE [LARGE SCALE GENOMIC DNA]</scope>
    <source>
        <strain evidence="3 4">0708</strain>
    </source>
</reference>
<keyword evidence="1 3" id="KW-0808">Transferase</keyword>
<dbReference type="EMBL" id="CP002059">
    <property type="protein sequence ID" value="ADI66045.1"/>
    <property type="molecule type" value="Genomic_DNA"/>
</dbReference>
<organism evidence="3 4">
    <name type="scientific">Nostoc azollae (strain 0708)</name>
    <name type="common">Anabaena azollae (strain 0708)</name>
    <dbReference type="NCBI Taxonomy" id="551115"/>
    <lineage>
        <taxon>Bacteria</taxon>
        <taxon>Bacillati</taxon>
        <taxon>Cyanobacteriota</taxon>
        <taxon>Cyanophyceae</taxon>
        <taxon>Nostocales</taxon>
        <taxon>Nostocaceae</taxon>
        <taxon>Trichormus</taxon>
    </lineage>
</organism>
<dbReference type="Pfam" id="PF00534">
    <property type="entry name" value="Glycos_transf_1"/>
    <property type="match status" value="1"/>
</dbReference>
<feature type="domain" description="Glycosyl transferase family 1" evidence="2">
    <location>
        <begin position="176"/>
        <end position="325"/>
    </location>
</feature>
<evidence type="ECO:0000256" key="1">
    <source>
        <dbReference type="ARBA" id="ARBA00022679"/>
    </source>
</evidence>